<sequence length="103" mass="12343">MKKKHAKETTQKRKIKVPQNKPLNPRVITTKKLTKENIDDEYNIYTQKINSMDRENLKELKFCHYKGLKLLEFLANNFTDREVSVNLCEVIVFRTITHYLNLF</sequence>
<dbReference type="WBParaSite" id="ACRNAN_scaffold1370.g29143.t1">
    <property type="protein sequence ID" value="ACRNAN_scaffold1370.g29143.t1"/>
    <property type="gene ID" value="ACRNAN_scaffold1370.g29143"/>
</dbReference>
<dbReference type="AlphaFoldDB" id="A0A914CRK9"/>
<accession>A0A914CRK9</accession>
<dbReference type="Proteomes" id="UP000887540">
    <property type="component" value="Unplaced"/>
</dbReference>
<protein>
    <submittedName>
        <fullName evidence="3">Uncharacterized protein</fullName>
    </submittedName>
</protein>
<name>A0A914CRK9_9BILA</name>
<evidence type="ECO:0000313" key="2">
    <source>
        <dbReference type="Proteomes" id="UP000887540"/>
    </source>
</evidence>
<evidence type="ECO:0000313" key="3">
    <source>
        <dbReference type="WBParaSite" id="ACRNAN_scaffold1370.g29143.t1"/>
    </source>
</evidence>
<proteinExistence type="predicted"/>
<evidence type="ECO:0000256" key="1">
    <source>
        <dbReference type="SAM" id="MobiDB-lite"/>
    </source>
</evidence>
<feature type="region of interest" description="Disordered" evidence="1">
    <location>
        <begin position="1"/>
        <end position="21"/>
    </location>
</feature>
<keyword evidence="2" id="KW-1185">Reference proteome</keyword>
<feature type="compositionally biased region" description="Basic residues" evidence="1">
    <location>
        <begin position="1"/>
        <end position="16"/>
    </location>
</feature>
<reference evidence="3" key="1">
    <citation type="submission" date="2022-11" db="UniProtKB">
        <authorList>
            <consortium name="WormBaseParasite"/>
        </authorList>
    </citation>
    <scope>IDENTIFICATION</scope>
</reference>
<organism evidence="2 3">
    <name type="scientific">Acrobeloides nanus</name>
    <dbReference type="NCBI Taxonomy" id="290746"/>
    <lineage>
        <taxon>Eukaryota</taxon>
        <taxon>Metazoa</taxon>
        <taxon>Ecdysozoa</taxon>
        <taxon>Nematoda</taxon>
        <taxon>Chromadorea</taxon>
        <taxon>Rhabditida</taxon>
        <taxon>Tylenchina</taxon>
        <taxon>Cephalobomorpha</taxon>
        <taxon>Cephaloboidea</taxon>
        <taxon>Cephalobidae</taxon>
        <taxon>Acrobeloides</taxon>
    </lineage>
</organism>